<protein>
    <recommendedName>
        <fullName evidence="1">PPC domain-containing protein</fullName>
    </recommendedName>
</protein>
<keyword evidence="3" id="KW-1185">Reference proteome</keyword>
<sequence length="280" mass="30939">MKVFAVRFEPGENLSQKLKEFVKENGLKSAFVLTCVGSLTRATLRLATNSEGENKVITLSEKLEIVSLVGTLSGGEGHLHISLGRADGTTISGHVFGDLDVYTTTEVVIGEIDDLIFNRKFDENTGFPELVVSNRFYGFQRDFGCAEALAFVANVLLDASCTGSSLALASHDVCHVFDSLIHLLMLLRAVKRGVNTAISRSQRDMYAKLRIRLKIPLKEDETARTLYRIIQVNTEAKQGKIASPCYFNSYILKTQDQFGMSCILSGLNISLITYAGHFYH</sequence>
<dbReference type="Gene3D" id="3.30.1330.80">
    <property type="entry name" value="Hypothetical protein, similar to alpha- acetolactate decarboxylase, domain 2"/>
    <property type="match status" value="1"/>
</dbReference>
<dbReference type="Proteomes" id="UP001187531">
    <property type="component" value="Unassembled WGS sequence"/>
</dbReference>
<dbReference type="Pfam" id="PF03479">
    <property type="entry name" value="PCC"/>
    <property type="match status" value="1"/>
</dbReference>
<feature type="domain" description="PPC" evidence="1">
    <location>
        <begin position="1"/>
        <end position="133"/>
    </location>
</feature>
<dbReference type="AlphaFoldDB" id="A0AA88LJX7"/>
<dbReference type="CDD" id="cd11378">
    <property type="entry name" value="DUF296"/>
    <property type="match status" value="1"/>
</dbReference>
<dbReference type="PANTHER" id="PTHR34988">
    <property type="entry name" value="PROTEIN, PUTATIVE-RELATED"/>
    <property type="match status" value="1"/>
</dbReference>
<evidence type="ECO:0000313" key="3">
    <source>
        <dbReference type="Proteomes" id="UP001187531"/>
    </source>
</evidence>
<organism evidence="2 3">
    <name type="scientific">Artemia franciscana</name>
    <name type="common">Brine shrimp</name>
    <name type="synonym">Artemia sanfranciscana</name>
    <dbReference type="NCBI Taxonomy" id="6661"/>
    <lineage>
        <taxon>Eukaryota</taxon>
        <taxon>Metazoa</taxon>
        <taxon>Ecdysozoa</taxon>
        <taxon>Arthropoda</taxon>
        <taxon>Crustacea</taxon>
        <taxon>Branchiopoda</taxon>
        <taxon>Anostraca</taxon>
        <taxon>Artemiidae</taxon>
        <taxon>Artemia</taxon>
    </lineage>
</organism>
<evidence type="ECO:0000259" key="1">
    <source>
        <dbReference type="PROSITE" id="PS51742"/>
    </source>
</evidence>
<gene>
    <name evidence="2" type="ORF">QYM36_000848</name>
</gene>
<dbReference type="PROSITE" id="PS51742">
    <property type="entry name" value="PPC"/>
    <property type="match status" value="1"/>
</dbReference>
<dbReference type="InterPro" id="IPR005175">
    <property type="entry name" value="PPC_dom"/>
</dbReference>
<evidence type="ECO:0000313" key="2">
    <source>
        <dbReference type="EMBL" id="KAK2726551.1"/>
    </source>
</evidence>
<reference evidence="2" key="1">
    <citation type="submission" date="2023-07" db="EMBL/GenBank/DDBJ databases">
        <title>Chromosome-level genome assembly of Artemia franciscana.</title>
        <authorList>
            <person name="Jo E."/>
        </authorList>
    </citation>
    <scope>NUCLEOTIDE SEQUENCE</scope>
    <source>
        <tissue evidence="2">Whole body</tissue>
    </source>
</reference>
<accession>A0AA88LJX7</accession>
<dbReference type="EMBL" id="JAVRJZ010000002">
    <property type="protein sequence ID" value="KAK2726551.1"/>
    <property type="molecule type" value="Genomic_DNA"/>
</dbReference>
<dbReference type="SUPFAM" id="SSF117856">
    <property type="entry name" value="AF0104/ALDC/Ptd012-like"/>
    <property type="match status" value="1"/>
</dbReference>
<dbReference type="PANTHER" id="PTHR34988:SF1">
    <property type="entry name" value="DNA-BINDING PROTEIN"/>
    <property type="match status" value="1"/>
</dbReference>
<comment type="caution">
    <text evidence="2">The sequence shown here is derived from an EMBL/GenBank/DDBJ whole genome shotgun (WGS) entry which is preliminary data.</text>
</comment>
<name>A0AA88LJX7_ARTSF</name>
<proteinExistence type="predicted"/>